<name>A0A0H3A8P9_NITV4</name>
<dbReference type="Proteomes" id="UP000009173">
    <property type="component" value="Chromosome"/>
</dbReference>
<dbReference type="PROSITE" id="PS51832">
    <property type="entry name" value="HD_GYP"/>
    <property type="match status" value="1"/>
</dbReference>
<dbReference type="NCBIfam" id="TIGR00229">
    <property type="entry name" value="sensory_box"/>
    <property type="match status" value="1"/>
</dbReference>
<accession>A0A0H3A8P9</accession>
<keyword evidence="1" id="KW-0472">Membrane</keyword>
<dbReference type="CDD" id="cd00130">
    <property type="entry name" value="PAS"/>
    <property type="match status" value="1"/>
</dbReference>
<feature type="domain" description="HD-GYP" evidence="3">
    <location>
        <begin position="502"/>
        <end position="696"/>
    </location>
</feature>
<dbReference type="PANTHER" id="PTHR43155:SF2">
    <property type="entry name" value="CYCLIC DI-GMP PHOSPHODIESTERASE PA4108"/>
    <property type="match status" value="1"/>
</dbReference>
<dbReference type="Gene3D" id="1.10.3210.10">
    <property type="entry name" value="Hypothetical protein af1432"/>
    <property type="match status" value="1"/>
</dbReference>
<dbReference type="AlphaFoldDB" id="A0A0H3A8P9"/>
<dbReference type="CDD" id="cd00077">
    <property type="entry name" value="HDc"/>
    <property type="match status" value="1"/>
</dbReference>
<evidence type="ECO:0000313" key="4">
    <source>
        <dbReference type="EMBL" id="ABM28990.1"/>
    </source>
</evidence>
<dbReference type="InterPro" id="IPR035965">
    <property type="entry name" value="PAS-like_dom_sf"/>
</dbReference>
<dbReference type="PANTHER" id="PTHR43155">
    <property type="entry name" value="CYCLIC DI-GMP PHOSPHODIESTERASE PA4108-RELATED"/>
    <property type="match status" value="1"/>
</dbReference>
<sequence length="701" mass="76512" precursor="true">MTQEWTTEEKTTPPMRDRRNIWRSRVLLFGLLVMVLTVTVAAIGAYSRIGAARAELEDDLARRQEVRLTGKVNAANLWLDALKEQGDRLINADLFRLFAAEVDSLEGDVSLLFGASESGKAGSQTGQLASQLPLMRNLLREFVTYSDFIYGRIVNARVQTYMTTDSTPTPMTADQQALAKRVLEEGKVVFAPLRNTTNGLVLDMFMPIFAPDFEQGEKAARPVAVLVLSKLASAKAGEMVGSAPLALEGARLHLVQKGAKGYQEVLPSTQEGLHPIDMPEGLADGDLAFGIRMGVGGKERVYSRAGVVPAAGWWVFDEVPADVALASLKDHDRAVVVGAVLFSAVLLLVLAVLWWWLAGKEQREIADDFKRLFTVIDEQKHLLDSINAAMRDPVSLTDASGVYHFVNHAFGEAVGRKPEDVIGLDVAAVFGFDTARRLTRSDATVIGEGKGQVEQETVFLQSRRHVFQIVKTPMFTSESEHPRGVVSAFRDITELVDAQERSRKLVQQTIDAFITAIETKDPYLAGHSRGMSQFATAIARQMGLGERDVATVETAANLSQVGKIYVPSRLLTKPGALTAEEKAIVEEHVLHARRTLEHIEFDLPILDAIVQMNEHPDGTGYPEHLKGDAIGIHARILAVANAFCAMVRPRSYRPALGVDAVIGVLRKEGGSFDAGVVDALARLLASPAGERLLESLDVRQG</sequence>
<evidence type="ECO:0000313" key="5">
    <source>
        <dbReference type="Proteomes" id="UP000009173"/>
    </source>
</evidence>
<dbReference type="KEGG" id="dvl:Dvul_1974"/>
<dbReference type="EMBL" id="CP000527">
    <property type="protein sequence ID" value="ABM28990.1"/>
    <property type="molecule type" value="Genomic_DNA"/>
</dbReference>
<reference evidence="5" key="1">
    <citation type="journal article" date="2009" name="Environ. Microbiol.">
        <title>Contribution of mobile genetic elements to Desulfovibrio vulgaris genome plasticity.</title>
        <authorList>
            <person name="Walker C.B."/>
            <person name="Stolyar S."/>
            <person name="Chivian D."/>
            <person name="Pinel N."/>
            <person name="Gabster J.A."/>
            <person name="Dehal P.S."/>
            <person name="He Z."/>
            <person name="Yang Z.K."/>
            <person name="Yen H.C."/>
            <person name="Zhou J."/>
            <person name="Wall J.D."/>
            <person name="Hazen T.C."/>
            <person name="Arkin A.P."/>
            <person name="Stahl D.A."/>
        </authorList>
    </citation>
    <scope>NUCLEOTIDE SEQUENCE [LARGE SCALE GENOMIC DNA]</scope>
    <source>
        <strain evidence="5">DP4</strain>
    </source>
</reference>
<protein>
    <submittedName>
        <fullName evidence="4">Putative PAS/PAC sensor protein</fullName>
    </submittedName>
</protein>
<dbReference type="SMART" id="SM00091">
    <property type="entry name" value="PAS"/>
    <property type="match status" value="1"/>
</dbReference>
<keyword evidence="1" id="KW-0812">Transmembrane</keyword>
<feature type="domain" description="PAS" evidence="2">
    <location>
        <begin position="378"/>
        <end position="423"/>
    </location>
</feature>
<dbReference type="PROSITE" id="PS50112">
    <property type="entry name" value="PAS"/>
    <property type="match status" value="1"/>
</dbReference>
<dbReference type="InterPro" id="IPR037522">
    <property type="entry name" value="HD_GYP_dom"/>
</dbReference>
<dbReference type="InterPro" id="IPR003607">
    <property type="entry name" value="HD/PDEase_dom"/>
</dbReference>
<keyword evidence="1" id="KW-1133">Transmembrane helix</keyword>
<evidence type="ECO:0000259" key="2">
    <source>
        <dbReference type="PROSITE" id="PS50112"/>
    </source>
</evidence>
<dbReference type="Pfam" id="PF13487">
    <property type="entry name" value="HD_5"/>
    <property type="match status" value="1"/>
</dbReference>
<proteinExistence type="predicted"/>
<feature type="transmembrane region" description="Helical" evidence="1">
    <location>
        <begin position="334"/>
        <end position="357"/>
    </location>
</feature>
<evidence type="ECO:0000259" key="3">
    <source>
        <dbReference type="PROSITE" id="PS51832"/>
    </source>
</evidence>
<dbReference type="SUPFAM" id="SSF55785">
    <property type="entry name" value="PYP-like sensor domain (PAS domain)"/>
    <property type="match status" value="1"/>
</dbReference>
<evidence type="ECO:0000256" key="1">
    <source>
        <dbReference type="SAM" id="Phobius"/>
    </source>
</evidence>
<dbReference type="RefSeq" id="WP_011792582.1">
    <property type="nucleotide sequence ID" value="NC_008751.1"/>
</dbReference>
<organism evidence="4 5">
    <name type="scientific">Nitratidesulfovibrio vulgaris (strain DP4)</name>
    <name type="common">Desulfovibrio vulgaris</name>
    <dbReference type="NCBI Taxonomy" id="391774"/>
    <lineage>
        <taxon>Bacteria</taxon>
        <taxon>Pseudomonadati</taxon>
        <taxon>Thermodesulfobacteriota</taxon>
        <taxon>Desulfovibrionia</taxon>
        <taxon>Desulfovibrionales</taxon>
        <taxon>Desulfovibrionaceae</taxon>
        <taxon>Nitratidesulfovibrio</taxon>
    </lineage>
</organism>
<dbReference type="Gene3D" id="3.30.450.20">
    <property type="entry name" value="PAS domain"/>
    <property type="match status" value="1"/>
</dbReference>
<gene>
    <name evidence="4" type="ordered locus">Dvul_1974</name>
</gene>
<feature type="transmembrane region" description="Helical" evidence="1">
    <location>
        <begin position="26"/>
        <end position="46"/>
    </location>
</feature>
<dbReference type="Pfam" id="PF08448">
    <property type="entry name" value="PAS_4"/>
    <property type="match status" value="1"/>
</dbReference>
<dbReference type="InterPro" id="IPR013656">
    <property type="entry name" value="PAS_4"/>
</dbReference>
<dbReference type="HOGENOM" id="CLU_025048_0_0_7"/>
<dbReference type="InterPro" id="IPR000014">
    <property type="entry name" value="PAS"/>
</dbReference>
<dbReference type="SUPFAM" id="SSF109604">
    <property type="entry name" value="HD-domain/PDEase-like"/>
    <property type="match status" value="1"/>
</dbReference>